<organism evidence="1 2">
    <name type="scientific">Kangiella taiwanensis</name>
    <dbReference type="NCBI Taxonomy" id="1079179"/>
    <lineage>
        <taxon>Bacteria</taxon>
        <taxon>Pseudomonadati</taxon>
        <taxon>Pseudomonadota</taxon>
        <taxon>Gammaproteobacteria</taxon>
        <taxon>Kangiellales</taxon>
        <taxon>Kangiellaceae</taxon>
        <taxon>Kangiella</taxon>
    </lineage>
</organism>
<comment type="caution">
    <text evidence="1">The sequence shown here is derived from an EMBL/GenBank/DDBJ whole genome shotgun (WGS) entry which is preliminary data.</text>
</comment>
<reference evidence="2" key="1">
    <citation type="journal article" date="2019" name="Int. J. Syst. Evol. Microbiol.">
        <title>The Global Catalogue of Microorganisms (GCM) 10K type strain sequencing project: providing services to taxonomists for standard genome sequencing and annotation.</title>
        <authorList>
            <consortium name="The Broad Institute Genomics Platform"/>
            <consortium name="The Broad Institute Genome Sequencing Center for Infectious Disease"/>
            <person name="Wu L."/>
            <person name="Ma J."/>
        </authorList>
    </citation>
    <scope>NUCLEOTIDE SEQUENCE [LARGE SCALE GENOMIC DNA]</scope>
    <source>
        <strain evidence="2">JCM 17727</strain>
    </source>
</reference>
<evidence type="ECO:0000313" key="1">
    <source>
        <dbReference type="EMBL" id="GAA4344393.1"/>
    </source>
</evidence>
<accession>A0ABP8HTY7</accession>
<protein>
    <submittedName>
        <fullName evidence="1">Uncharacterized protein</fullName>
    </submittedName>
</protein>
<keyword evidence="2" id="KW-1185">Reference proteome</keyword>
<gene>
    <name evidence="1" type="ORF">GCM10023150_03800</name>
</gene>
<evidence type="ECO:0000313" key="2">
    <source>
        <dbReference type="Proteomes" id="UP001501294"/>
    </source>
</evidence>
<proteinExistence type="predicted"/>
<dbReference type="Proteomes" id="UP001501294">
    <property type="component" value="Unassembled WGS sequence"/>
</dbReference>
<sequence length="65" mass="7393">MSQVSHKNTKKTKQKQILITFDEIKVVHDDSRDTGDLLRIILLGDKSFSPDRKQRKAVNQGEVSA</sequence>
<dbReference type="EMBL" id="BAABFU010000001">
    <property type="protein sequence ID" value="GAA4344393.1"/>
    <property type="molecule type" value="Genomic_DNA"/>
</dbReference>
<name>A0ABP8HTY7_9GAMM</name>